<protein>
    <submittedName>
        <fullName evidence="2">Uncharacterized protein</fullName>
    </submittedName>
</protein>
<organism evidence="2 3">
    <name type="scientific">Bionectria ochroleuca</name>
    <name type="common">Gliocladium roseum</name>
    <dbReference type="NCBI Taxonomy" id="29856"/>
    <lineage>
        <taxon>Eukaryota</taxon>
        <taxon>Fungi</taxon>
        <taxon>Dikarya</taxon>
        <taxon>Ascomycota</taxon>
        <taxon>Pezizomycotina</taxon>
        <taxon>Sordariomycetes</taxon>
        <taxon>Hypocreomycetidae</taxon>
        <taxon>Hypocreales</taxon>
        <taxon>Bionectriaceae</taxon>
        <taxon>Clonostachys</taxon>
    </lineage>
</organism>
<comment type="caution">
    <text evidence="2">The sequence shown here is derived from an EMBL/GenBank/DDBJ whole genome shotgun (WGS) entry which is preliminary data.</text>
</comment>
<name>A0ABY6V5D6_BIOOC</name>
<evidence type="ECO:0000313" key="2">
    <source>
        <dbReference type="EMBL" id="VUC37731.1"/>
    </source>
</evidence>
<reference evidence="2 3" key="1">
    <citation type="submission" date="2019-06" db="EMBL/GenBank/DDBJ databases">
        <authorList>
            <person name="Broberg M."/>
        </authorList>
    </citation>
    <scope>NUCLEOTIDE SEQUENCE [LARGE SCALE GENOMIC DNA]</scope>
</reference>
<feature type="region of interest" description="Disordered" evidence="1">
    <location>
        <begin position="214"/>
        <end position="240"/>
    </location>
</feature>
<evidence type="ECO:0000313" key="3">
    <source>
        <dbReference type="Proteomes" id="UP000766486"/>
    </source>
</evidence>
<feature type="non-terminal residue" evidence="2">
    <location>
        <position position="1"/>
    </location>
</feature>
<dbReference type="Proteomes" id="UP000766486">
    <property type="component" value="Unassembled WGS sequence"/>
</dbReference>
<accession>A0ABY6V5D6</accession>
<dbReference type="EMBL" id="CABFNS010001038">
    <property type="protein sequence ID" value="VUC37731.1"/>
    <property type="molecule type" value="Genomic_DNA"/>
</dbReference>
<evidence type="ECO:0000256" key="1">
    <source>
        <dbReference type="SAM" id="MobiDB-lite"/>
    </source>
</evidence>
<proteinExistence type="predicted"/>
<keyword evidence="3" id="KW-1185">Reference proteome</keyword>
<sequence>HSFNPSSASPASLATASDYIQPVIPDTGLERMLEVDDLTLAELRPFHQTKTDTKLAQSWRYDKFFYESRDSAISPRKTDNGSSRRTNHGKTFDFSVPGRLASSAPSPVVERKEREVALVAPMHLARPSCPPKLHSGEELWWPMNDKGDIRIHVYLCTSAPSSAQQLVRCFNLRDLFGREMLPALDSLGKPSSHGTRGLRPGAVLPVPGRSVASEFPRRSPSTYSPFHPASSCTPIPLRRSPSNYPAERISPELATKLPILGATLTQQVRRVRPRDKIVVPMPYPRAWPETVRYLSSGQPDFLSEAVRCNISNLGGRVLMAHSAV</sequence>
<feature type="region of interest" description="Disordered" evidence="1">
    <location>
        <begin position="72"/>
        <end position="96"/>
    </location>
</feature>
<gene>
    <name evidence="2" type="ORF">CLO192961_LOCUS481620</name>
</gene>